<accession>A0A8S1EB22</accession>
<comment type="caution">
    <text evidence="1">The sequence shown here is derived from an EMBL/GenBank/DDBJ whole genome shotgun (WGS) entry which is preliminary data.</text>
</comment>
<name>A0A8S1EB22_9PELO</name>
<keyword evidence="2" id="KW-1185">Reference proteome</keyword>
<dbReference type="AlphaFoldDB" id="A0A8S1EB22"/>
<evidence type="ECO:0000313" key="2">
    <source>
        <dbReference type="Proteomes" id="UP000494206"/>
    </source>
</evidence>
<dbReference type="Proteomes" id="UP000494206">
    <property type="component" value="Unassembled WGS sequence"/>
</dbReference>
<proteinExistence type="predicted"/>
<dbReference type="OrthoDB" id="5898816at2759"/>
<gene>
    <name evidence="1" type="ORF">CBOVIS_LOCUS1059</name>
</gene>
<sequence>MKRSRLTREENGLWSSSFFGNFADAGYDDCILDHLFTEGCDYNGTDETMDMLPKDNVFSVYQEWNNDKGRKKRMNAIQRVVNMLAPYRMSRSAVKTICDVAAVIIENNITIRVETAKNGMKEKKKVFEPAFSPKFEFVTMKFNGKPPFKKEAIIDLRDIIMDKSSIQRQIGTVLNELLLRTLEDHNAHRYLTLLKIPKANKKNRNFQEMDLAVQYWFLDFMCLSFGFPKHLRYPTYTYEDLRAENLNLAARIGRTEEEGKENFGKLIEDVNNFARLVKDKLQRIL</sequence>
<organism evidence="1 2">
    <name type="scientific">Caenorhabditis bovis</name>
    <dbReference type="NCBI Taxonomy" id="2654633"/>
    <lineage>
        <taxon>Eukaryota</taxon>
        <taxon>Metazoa</taxon>
        <taxon>Ecdysozoa</taxon>
        <taxon>Nematoda</taxon>
        <taxon>Chromadorea</taxon>
        <taxon>Rhabditida</taxon>
        <taxon>Rhabditina</taxon>
        <taxon>Rhabditomorpha</taxon>
        <taxon>Rhabditoidea</taxon>
        <taxon>Rhabditidae</taxon>
        <taxon>Peloderinae</taxon>
        <taxon>Caenorhabditis</taxon>
    </lineage>
</organism>
<protein>
    <submittedName>
        <fullName evidence="1">Uncharacterized protein</fullName>
    </submittedName>
</protein>
<dbReference type="EMBL" id="CADEPM010000001">
    <property type="protein sequence ID" value="CAB3397683.1"/>
    <property type="molecule type" value="Genomic_DNA"/>
</dbReference>
<reference evidence="1 2" key="1">
    <citation type="submission" date="2020-04" db="EMBL/GenBank/DDBJ databases">
        <authorList>
            <person name="Laetsch R D."/>
            <person name="Stevens L."/>
            <person name="Kumar S."/>
            <person name="Blaxter L. M."/>
        </authorList>
    </citation>
    <scope>NUCLEOTIDE SEQUENCE [LARGE SCALE GENOMIC DNA]</scope>
</reference>
<evidence type="ECO:0000313" key="1">
    <source>
        <dbReference type="EMBL" id="CAB3397683.1"/>
    </source>
</evidence>